<evidence type="ECO:0000259" key="5">
    <source>
        <dbReference type="PROSITE" id="PS51017"/>
    </source>
</evidence>
<dbReference type="Proteomes" id="UP001055439">
    <property type="component" value="Chromosome 5"/>
</dbReference>
<dbReference type="GO" id="GO:0009909">
    <property type="term" value="P:regulation of flower development"/>
    <property type="evidence" value="ECO:0007669"/>
    <property type="project" value="InterPro"/>
</dbReference>
<protein>
    <submittedName>
        <fullName evidence="6">CCT motif family protein</fullName>
    </submittedName>
</protein>
<dbReference type="PANTHER" id="PTHR31319:SF110">
    <property type="entry name" value="CCT MOTIF FAMILY PROTEIN"/>
    <property type="match status" value="1"/>
</dbReference>
<evidence type="ECO:0000256" key="1">
    <source>
        <dbReference type="ARBA" id="ARBA00004123"/>
    </source>
</evidence>
<proteinExistence type="predicted"/>
<dbReference type="OrthoDB" id="153872at2759"/>
<reference evidence="6" key="1">
    <citation type="submission" date="2022-05" db="EMBL/GenBank/DDBJ databases">
        <title>The Musa troglodytarum L. genome provides insights into the mechanism of non-climacteric behaviour and enrichment of carotenoids.</title>
        <authorList>
            <person name="Wang J."/>
        </authorList>
    </citation>
    <scope>NUCLEOTIDE SEQUENCE</scope>
    <source>
        <tissue evidence="6">Leaf</tissue>
    </source>
</reference>
<dbReference type="Pfam" id="PF06203">
    <property type="entry name" value="CCT"/>
    <property type="match status" value="1"/>
</dbReference>
<feature type="compositionally biased region" description="Pro residues" evidence="4">
    <location>
        <begin position="242"/>
        <end position="259"/>
    </location>
</feature>
<accession>A0A9E7G3X3</accession>
<feature type="region of interest" description="Disordered" evidence="4">
    <location>
        <begin position="159"/>
        <end position="184"/>
    </location>
</feature>
<dbReference type="AlphaFoldDB" id="A0A9E7G3X3"/>
<dbReference type="GO" id="GO:0005634">
    <property type="term" value="C:nucleus"/>
    <property type="evidence" value="ECO:0007669"/>
    <property type="project" value="UniProtKB-SubCell"/>
</dbReference>
<feature type="domain" description="CCT" evidence="5">
    <location>
        <begin position="439"/>
        <end position="481"/>
    </location>
</feature>
<comment type="subcellular location">
    <subcellularLocation>
        <location evidence="1 3">Nucleus</location>
    </subcellularLocation>
</comment>
<keyword evidence="2 3" id="KW-0539">Nucleus</keyword>
<dbReference type="InterPro" id="IPR010402">
    <property type="entry name" value="CCT_domain"/>
</dbReference>
<name>A0A9E7G3X3_9LILI</name>
<evidence type="ECO:0000313" key="7">
    <source>
        <dbReference type="Proteomes" id="UP001055439"/>
    </source>
</evidence>
<evidence type="ECO:0000313" key="6">
    <source>
        <dbReference type="EMBL" id="URE05472.1"/>
    </source>
</evidence>
<evidence type="ECO:0000256" key="4">
    <source>
        <dbReference type="SAM" id="MobiDB-lite"/>
    </source>
</evidence>
<feature type="compositionally biased region" description="Low complexity" evidence="4">
    <location>
        <begin position="230"/>
        <end position="241"/>
    </location>
</feature>
<dbReference type="InterPro" id="IPR045281">
    <property type="entry name" value="CONSTANS-like"/>
</dbReference>
<dbReference type="PROSITE" id="PS51017">
    <property type="entry name" value="CCT"/>
    <property type="match status" value="1"/>
</dbReference>
<keyword evidence="7" id="KW-1185">Reference proteome</keyword>
<evidence type="ECO:0000256" key="3">
    <source>
        <dbReference type="PROSITE-ProRule" id="PRU00357"/>
    </source>
</evidence>
<dbReference type="EMBL" id="CP097507">
    <property type="protein sequence ID" value="URE05472.1"/>
    <property type="molecule type" value="Genomic_DNA"/>
</dbReference>
<evidence type="ECO:0000256" key="2">
    <source>
        <dbReference type="ARBA" id="ARBA00023242"/>
    </source>
</evidence>
<sequence length="536" mass="57436">MGDSTGIQDDCSPSRVRVLLDRPFFRVGGREIKKGKRGKGEPRTLEIRSLTGCGLKESFETVERPFKGLMGISSIYTGVRTSSATNSNSLMAFPASEVAVLGFVLTVAFSLGSRGGERGMLQDMIEPSSVEFFIEGISSPIAAQLFDFCDDDAGGATGELFGRSDHHQNQSLLPPYEDVSSSSSSSAARTASAANTSLCCYPGDDAPFSPFPSLYALLDAPPLPPDPEPDLAQCRSSSSSSNPPPPPPPPRALFAVPPTPPYVGDPFDHILLTEAIPAGYSLDRGTVVPVPAAGGPPSRQQHPQTAYEEQRYAAAVAMQQQPELAGLEVPPCGFLEGVGMGALYGSGRGETQGLFGIAAVGPDAGLAGLNDVAESGGLCSFGQDALPRLYGSGDSQVIGGGNQHLMVGCSGNALPLPASDMSPLDESTYKVGRLSVEERKEKICRYMKKRNERNFSKKIKYACRKTLADSRPRVRGRFAKNDELGEVARLRSSNHEFDDEEEMVIKEEDIFDSTDIREHISGVNSFKYNYTLESWI</sequence>
<dbReference type="GO" id="GO:0003700">
    <property type="term" value="F:DNA-binding transcription factor activity"/>
    <property type="evidence" value="ECO:0007669"/>
    <property type="project" value="TreeGrafter"/>
</dbReference>
<feature type="region of interest" description="Disordered" evidence="4">
    <location>
        <begin position="219"/>
        <end position="259"/>
    </location>
</feature>
<dbReference type="PANTHER" id="PTHR31319">
    <property type="entry name" value="ZINC FINGER PROTEIN CONSTANS-LIKE 4"/>
    <property type="match status" value="1"/>
</dbReference>
<organism evidence="6 7">
    <name type="scientific">Musa troglodytarum</name>
    <name type="common">fe'i banana</name>
    <dbReference type="NCBI Taxonomy" id="320322"/>
    <lineage>
        <taxon>Eukaryota</taxon>
        <taxon>Viridiplantae</taxon>
        <taxon>Streptophyta</taxon>
        <taxon>Embryophyta</taxon>
        <taxon>Tracheophyta</taxon>
        <taxon>Spermatophyta</taxon>
        <taxon>Magnoliopsida</taxon>
        <taxon>Liliopsida</taxon>
        <taxon>Zingiberales</taxon>
        <taxon>Musaceae</taxon>
        <taxon>Musa</taxon>
    </lineage>
</organism>
<gene>
    <name evidence="6" type="ORF">MUK42_20223</name>
</gene>